<dbReference type="SUPFAM" id="SSF57414">
    <property type="entry name" value="Hairpin loop containing domain-like"/>
    <property type="match status" value="1"/>
</dbReference>
<dbReference type="GO" id="GO:0005576">
    <property type="term" value="C:extracellular region"/>
    <property type="evidence" value="ECO:0007669"/>
    <property type="project" value="InterPro"/>
</dbReference>
<sequence length="918" mass="102229">MKQSLGIVVLLGWFLGVPGAKVRSWEALLGEALQQSMGRNGDQKSFRLSEKEIEYPEIEYMLGQAREGGDGQSRLEVQRVRRKDPFTNEEFDDVFVNETWTDPDEEGRSICQEEGDGNFTPSIELVQTAQKLLDSEYGALVSTAIAAYVSMAEYFGQELYHLEAKVGSQEPIEDPHGQVLVEISEDWNVELNRLLTARGREACQNSPEWLLFCMKQTTCLLEDAVTSDPQVFTAGRMATYLEVEKEVHEHYEEFAILAKLGLPHMPPLCSGEEDIVREGAPTPGALLQLKTEVEETSGTSARRSQAVAAVVQLHRAAQRTELALKDHAKLADLELSFFTHTWKKTCEMIGCNVESFTDILDASIGHTAELVDVEASWHAVKTHHRSFVQLKTSVFGALNGSSAFHENFASFIYRPGKSRGQRRTDPMFKEASDVLSTALALKQRNNEDGKPIAKSGWWCWSWRVIATGGYAKKFPDKTSTWGVATGFKLLTGSTLDLATLMSQNQPGFNFKATVGLTIGYVPDMPGVAGVRAGVAVGGSLSLGPGKIEIKITLGLGMSAAVDAKWTNNMLCGGPEVIGVPPWDFKCRGSVAASFTLFCKKLNFLDGSNGATMDDPCSTWNKWYKQNNGDADMPGQGRSHEKNAAACRERCKTVRGCKHYSFWKDGGCHLQNWDSHRKWRRNSGIMTGPPICCARPSSAITRDMSGQGRSGEAEYMGCWNRCKRVKGCRYFTYYGKDGGCHLGDRNVGIDHNSGQGGRIVTSDAYCMDEDLKHHNMIALFNKEHKRFIRVTNTRHVDASGRRNDGTLPGDWNWEKFQVVESNWGQVGFYSVHASRFLMMKGDGSMGVSDSRRLDQLWDGDSWMLFRPVEAGDGYFAFHNEAHNRYIRMNPNGVVDASNTKGRDDLPDWWGQERYKIVDA</sequence>
<feature type="signal peptide" evidence="3">
    <location>
        <begin position="1"/>
        <end position="19"/>
    </location>
</feature>
<dbReference type="Gene3D" id="2.80.10.50">
    <property type="match status" value="1"/>
</dbReference>
<evidence type="ECO:0000313" key="6">
    <source>
        <dbReference type="Proteomes" id="UP000604046"/>
    </source>
</evidence>
<proteinExistence type="predicted"/>
<dbReference type="GO" id="GO:0006508">
    <property type="term" value="P:proteolysis"/>
    <property type="evidence" value="ECO:0007669"/>
    <property type="project" value="InterPro"/>
</dbReference>
<keyword evidence="3" id="KW-0732">Signal</keyword>
<dbReference type="CDD" id="cd00257">
    <property type="entry name" value="beta-trefoil_FSCN-like"/>
    <property type="match status" value="1"/>
</dbReference>
<evidence type="ECO:0000256" key="2">
    <source>
        <dbReference type="ARBA" id="ARBA00023157"/>
    </source>
</evidence>
<dbReference type="InterPro" id="IPR008996">
    <property type="entry name" value="IL1/FGF"/>
</dbReference>
<dbReference type="SUPFAM" id="SSF50353">
    <property type="entry name" value="Cytokine"/>
    <property type="match status" value="1"/>
</dbReference>
<organism evidence="5 6">
    <name type="scientific">Symbiodinium natans</name>
    <dbReference type="NCBI Taxonomy" id="878477"/>
    <lineage>
        <taxon>Eukaryota</taxon>
        <taxon>Sar</taxon>
        <taxon>Alveolata</taxon>
        <taxon>Dinophyceae</taxon>
        <taxon>Suessiales</taxon>
        <taxon>Symbiodiniaceae</taxon>
        <taxon>Symbiodinium</taxon>
    </lineage>
</organism>
<keyword evidence="1" id="KW-0677">Repeat</keyword>
<dbReference type="SMART" id="SM00223">
    <property type="entry name" value="APPLE"/>
    <property type="match status" value="1"/>
</dbReference>
<dbReference type="OrthoDB" id="407850at2759"/>
<comment type="caution">
    <text evidence="5">The sequence shown here is derived from an EMBL/GenBank/DDBJ whole genome shotgun (WGS) entry which is preliminary data.</text>
</comment>
<dbReference type="EMBL" id="CAJNDS010002330">
    <property type="protein sequence ID" value="CAE7436141.1"/>
    <property type="molecule type" value="Genomic_DNA"/>
</dbReference>
<feature type="domain" description="Apple" evidence="4">
    <location>
        <begin position="626"/>
        <end position="691"/>
    </location>
</feature>
<gene>
    <name evidence="5" type="ORF">SNAT2548_LOCUS23696</name>
</gene>
<name>A0A812RDQ2_9DINO</name>
<evidence type="ECO:0000256" key="1">
    <source>
        <dbReference type="ARBA" id="ARBA00022737"/>
    </source>
</evidence>
<dbReference type="InterPro" id="IPR000177">
    <property type="entry name" value="Apple"/>
</dbReference>
<protein>
    <recommendedName>
        <fullName evidence="4">Apple domain-containing protein</fullName>
    </recommendedName>
</protein>
<keyword evidence="2" id="KW-1015">Disulfide bond</keyword>
<evidence type="ECO:0000313" key="5">
    <source>
        <dbReference type="EMBL" id="CAE7436141.1"/>
    </source>
</evidence>
<reference evidence="5" key="1">
    <citation type="submission" date="2021-02" db="EMBL/GenBank/DDBJ databases">
        <authorList>
            <person name="Dougan E. K."/>
            <person name="Rhodes N."/>
            <person name="Thang M."/>
            <person name="Chan C."/>
        </authorList>
    </citation>
    <scope>NUCLEOTIDE SEQUENCE</scope>
</reference>
<keyword evidence="6" id="KW-1185">Reference proteome</keyword>
<accession>A0A812RDQ2</accession>
<dbReference type="Gene3D" id="3.50.4.10">
    <property type="entry name" value="Hepatocyte Growth Factor"/>
    <property type="match status" value="1"/>
</dbReference>
<dbReference type="Proteomes" id="UP000604046">
    <property type="component" value="Unassembled WGS sequence"/>
</dbReference>
<evidence type="ECO:0000259" key="4">
    <source>
        <dbReference type="SMART" id="SM00223"/>
    </source>
</evidence>
<evidence type="ECO:0000256" key="3">
    <source>
        <dbReference type="SAM" id="SignalP"/>
    </source>
</evidence>
<dbReference type="AlphaFoldDB" id="A0A812RDQ2"/>
<feature type="chain" id="PRO_5032909067" description="Apple domain-containing protein" evidence="3">
    <location>
        <begin position="20"/>
        <end position="918"/>
    </location>
</feature>